<evidence type="ECO:0000256" key="5">
    <source>
        <dbReference type="ARBA" id="ARBA00023004"/>
    </source>
</evidence>
<evidence type="ECO:0000256" key="6">
    <source>
        <dbReference type="ARBA" id="ARBA00023033"/>
    </source>
</evidence>
<dbReference type="SUPFAM" id="SSF48264">
    <property type="entry name" value="Cytochrome P450"/>
    <property type="match status" value="1"/>
</dbReference>
<comment type="caution">
    <text evidence="7">The sequence shown here is derived from an EMBL/GenBank/DDBJ whole genome shotgun (WGS) entry which is preliminary data.</text>
</comment>
<dbReference type="RefSeq" id="WP_136935773.1">
    <property type="nucleotide sequence ID" value="NZ_SSMQ01000099.1"/>
</dbReference>
<dbReference type="PANTHER" id="PTHR24291:SF50">
    <property type="entry name" value="BIFUNCTIONAL ALBAFLAVENONE MONOOXYGENASE_TERPENE SYNTHASE"/>
    <property type="match status" value="1"/>
</dbReference>
<proteinExistence type="inferred from homology"/>
<dbReference type="OrthoDB" id="9764248at2"/>
<dbReference type="PRINTS" id="PR00463">
    <property type="entry name" value="EP450I"/>
</dbReference>
<gene>
    <name evidence="7" type="ORF">E8A74_47270</name>
</gene>
<dbReference type="Gene3D" id="1.10.630.10">
    <property type="entry name" value="Cytochrome P450"/>
    <property type="match status" value="1"/>
</dbReference>
<organism evidence="7 8">
    <name type="scientific">Polyangium fumosum</name>
    <dbReference type="NCBI Taxonomy" id="889272"/>
    <lineage>
        <taxon>Bacteria</taxon>
        <taxon>Pseudomonadati</taxon>
        <taxon>Myxococcota</taxon>
        <taxon>Polyangia</taxon>
        <taxon>Polyangiales</taxon>
        <taxon>Polyangiaceae</taxon>
        <taxon>Polyangium</taxon>
    </lineage>
</organism>
<keyword evidence="4" id="KW-0560">Oxidoreductase</keyword>
<dbReference type="Pfam" id="PF00067">
    <property type="entry name" value="p450"/>
    <property type="match status" value="1"/>
</dbReference>
<dbReference type="EMBL" id="SSMQ01000099">
    <property type="protein sequence ID" value="TKC95229.1"/>
    <property type="molecule type" value="Genomic_DNA"/>
</dbReference>
<dbReference type="AlphaFoldDB" id="A0A4U1IMG9"/>
<keyword evidence="6" id="KW-0503">Monooxygenase</keyword>
<keyword evidence="3" id="KW-0479">Metal-binding</keyword>
<comment type="similarity">
    <text evidence="1">Belongs to the cytochrome P450 family.</text>
</comment>
<dbReference type="GO" id="GO:0016705">
    <property type="term" value="F:oxidoreductase activity, acting on paired donors, with incorporation or reduction of molecular oxygen"/>
    <property type="evidence" value="ECO:0007669"/>
    <property type="project" value="InterPro"/>
</dbReference>
<evidence type="ECO:0000313" key="7">
    <source>
        <dbReference type="EMBL" id="TKC95229.1"/>
    </source>
</evidence>
<dbReference type="InterPro" id="IPR036396">
    <property type="entry name" value="Cyt_P450_sf"/>
</dbReference>
<evidence type="ECO:0000256" key="4">
    <source>
        <dbReference type="ARBA" id="ARBA00023002"/>
    </source>
</evidence>
<dbReference type="PANTHER" id="PTHR24291">
    <property type="entry name" value="CYTOCHROME P450 FAMILY 4"/>
    <property type="match status" value="1"/>
</dbReference>
<dbReference type="InterPro" id="IPR002401">
    <property type="entry name" value="Cyt_P450_E_grp-I"/>
</dbReference>
<dbReference type="PRINTS" id="PR00385">
    <property type="entry name" value="P450"/>
</dbReference>
<evidence type="ECO:0000256" key="3">
    <source>
        <dbReference type="ARBA" id="ARBA00022723"/>
    </source>
</evidence>
<dbReference type="GO" id="GO:0020037">
    <property type="term" value="F:heme binding"/>
    <property type="evidence" value="ECO:0007669"/>
    <property type="project" value="InterPro"/>
</dbReference>
<evidence type="ECO:0000256" key="2">
    <source>
        <dbReference type="ARBA" id="ARBA00022617"/>
    </source>
</evidence>
<keyword evidence="5" id="KW-0408">Iron</keyword>
<evidence type="ECO:0000256" key="1">
    <source>
        <dbReference type="ARBA" id="ARBA00010617"/>
    </source>
</evidence>
<evidence type="ECO:0000313" key="8">
    <source>
        <dbReference type="Proteomes" id="UP000309215"/>
    </source>
</evidence>
<dbReference type="Proteomes" id="UP000309215">
    <property type="component" value="Unassembled WGS sequence"/>
</dbReference>
<accession>A0A4U1IMG9</accession>
<reference evidence="7 8" key="1">
    <citation type="submission" date="2019-04" db="EMBL/GenBank/DDBJ databases">
        <authorList>
            <person name="Li Y."/>
            <person name="Wang J."/>
        </authorList>
    </citation>
    <scope>NUCLEOTIDE SEQUENCE [LARGE SCALE GENOMIC DNA]</scope>
    <source>
        <strain evidence="7 8">DSM 14668</strain>
    </source>
</reference>
<name>A0A4U1IMG9_9BACT</name>
<keyword evidence="2" id="KW-0349">Heme</keyword>
<sequence>MQAPGPHLLQFLNGVRTLGFLDFVGKQWREHGDVFQVRIGRRTLVFAMHPDVVERVSVSHRQNYEKLGSYDSVRKYLIGNGIVASNGELWRRQRKLMAPFYTPKGVQAYAELMIRDGARLVERWEALASKGTEVEIAEEMTNVTASIILKAMFSTETMESIHQMKDAVETMLSFVNDQMAGPTLPMWLPTSKNRKYLAAREMVHRSIRALIAERRGTDEAQWHDDLLSRLMKARDDETGQAMSESLLRDESITTFFAGHETTARTMTFAWYALATNPKVTERLHEELDRVLGGRTPTANELRQLPYTLQVIKEVLRLYPAAPFYARDVVTADKFGDFDVAYLHREQLLAARKPPAPRDARAAVHAAIARRLRAALVDAGHARHHERAADGDHAALKSAAHARVLPSRRHGCRNALAHRLVSTSLVGLRHPPRAQRAKA</sequence>
<dbReference type="GO" id="GO:0005506">
    <property type="term" value="F:iron ion binding"/>
    <property type="evidence" value="ECO:0007669"/>
    <property type="project" value="InterPro"/>
</dbReference>
<dbReference type="InterPro" id="IPR050196">
    <property type="entry name" value="Cytochrome_P450_Monoox"/>
</dbReference>
<dbReference type="GO" id="GO:0004497">
    <property type="term" value="F:monooxygenase activity"/>
    <property type="evidence" value="ECO:0007669"/>
    <property type="project" value="UniProtKB-KW"/>
</dbReference>
<dbReference type="InterPro" id="IPR001128">
    <property type="entry name" value="Cyt_P450"/>
</dbReference>
<protein>
    <submittedName>
        <fullName evidence="7">Cytochrome P450</fullName>
    </submittedName>
</protein>
<keyword evidence="8" id="KW-1185">Reference proteome</keyword>